<protein>
    <submittedName>
        <fullName evidence="3">Aste57867_491 protein</fullName>
    </submittedName>
</protein>
<dbReference type="Proteomes" id="UP000332933">
    <property type="component" value="Unassembled WGS sequence"/>
</dbReference>
<reference evidence="3 4" key="1">
    <citation type="submission" date="2019-03" db="EMBL/GenBank/DDBJ databases">
        <authorList>
            <person name="Gaulin E."/>
            <person name="Dumas B."/>
        </authorList>
    </citation>
    <scope>NUCLEOTIDE SEQUENCE [LARGE SCALE GENOMIC DNA]</scope>
    <source>
        <strain evidence="3">CBS 568.67</strain>
    </source>
</reference>
<dbReference type="AlphaFoldDB" id="A0A485K3R5"/>
<keyword evidence="4" id="KW-1185">Reference proteome</keyword>
<keyword evidence="1" id="KW-0472">Membrane</keyword>
<gene>
    <name evidence="3" type="primary">Aste57867_491</name>
    <name evidence="2" type="ORF">As57867_000490</name>
    <name evidence="3" type="ORF">ASTE57867_491</name>
</gene>
<dbReference type="EMBL" id="VJMH01000025">
    <property type="protein sequence ID" value="KAF0720192.1"/>
    <property type="molecule type" value="Genomic_DNA"/>
</dbReference>
<accession>A0A485K3R5</accession>
<evidence type="ECO:0000256" key="1">
    <source>
        <dbReference type="SAM" id="Phobius"/>
    </source>
</evidence>
<keyword evidence="1" id="KW-0812">Transmembrane</keyword>
<evidence type="ECO:0000313" key="2">
    <source>
        <dbReference type="EMBL" id="KAF0720192.1"/>
    </source>
</evidence>
<dbReference type="OrthoDB" id="2591256at2759"/>
<evidence type="ECO:0000313" key="3">
    <source>
        <dbReference type="EMBL" id="VFT77716.1"/>
    </source>
</evidence>
<reference evidence="2" key="2">
    <citation type="submission" date="2019-06" db="EMBL/GenBank/DDBJ databases">
        <title>Genomics analysis of Aphanomyces spp. identifies a new class of oomycete effector associated with host adaptation.</title>
        <authorList>
            <person name="Gaulin E."/>
        </authorList>
    </citation>
    <scope>NUCLEOTIDE SEQUENCE</scope>
    <source>
        <strain evidence="2">CBS 578.67</strain>
    </source>
</reference>
<feature type="transmembrane region" description="Helical" evidence="1">
    <location>
        <begin position="228"/>
        <end position="254"/>
    </location>
</feature>
<name>A0A485K3R5_9STRA</name>
<dbReference type="EMBL" id="CAADRA010000025">
    <property type="protein sequence ID" value="VFT77716.1"/>
    <property type="molecule type" value="Genomic_DNA"/>
</dbReference>
<keyword evidence="1" id="KW-1133">Transmembrane helix</keyword>
<proteinExistence type="predicted"/>
<evidence type="ECO:0000313" key="4">
    <source>
        <dbReference type="Proteomes" id="UP000332933"/>
    </source>
</evidence>
<sequence length="310" mass="33905">MYVLPLQTNAAMNHFYMDNATTTTFDMIPWQHCDGYAHFGGSPLCYDGSANTYPQQSFGLDDACTDSEPHLSIDGQRKDVTLSLFFQANTSEKATCGLNQDSIEACIDSLTIASTLLAMWSAQTNLGTLTSLILSATVDVSALDIIVSLMQFAMLNNTPLLLVHPLVYGANSPWSFNGWLYLLHWLGGTREVVSFDGDVSSLVLVSKPFTQTAYAADPMKIPNRFSHVLWLVMCYMPIVLAVVLAVALAFAATLHGDFCGLNLCFHSPVAGIVWIGRPLISPHTHMAQPPWSTPVVRSSTLSSYRVRRCG</sequence>
<organism evidence="3 4">
    <name type="scientific">Aphanomyces stellatus</name>
    <dbReference type="NCBI Taxonomy" id="120398"/>
    <lineage>
        <taxon>Eukaryota</taxon>
        <taxon>Sar</taxon>
        <taxon>Stramenopiles</taxon>
        <taxon>Oomycota</taxon>
        <taxon>Saprolegniomycetes</taxon>
        <taxon>Saprolegniales</taxon>
        <taxon>Verrucalvaceae</taxon>
        <taxon>Aphanomyces</taxon>
    </lineage>
</organism>